<evidence type="ECO:0000313" key="1">
    <source>
        <dbReference type="EMBL" id="KRX93040.1"/>
    </source>
</evidence>
<organism evidence="2 4">
    <name type="scientific">Trichinella pseudospiralis</name>
    <name type="common">Parasitic roundworm</name>
    <dbReference type="NCBI Taxonomy" id="6337"/>
    <lineage>
        <taxon>Eukaryota</taxon>
        <taxon>Metazoa</taxon>
        <taxon>Ecdysozoa</taxon>
        <taxon>Nematoda</taxon>
        <taxon>Enoplea</taxon>
        <taxon>Dorylaimia</taxon>
        <taxon>Trichinellida</taxon>
        <taxon>Trichinellidae</taxon>
        <taxon>Trichinella</taxon>
    </lineage>
</organism>
<sequence length="46" mass="5303">MVVGDRCVAFVMPNSRFEVKSDNESDRRVDVERAEVLEMTLFVIGR</sequence>
<keyword evidence="4" id="KW-1185">Reference proteome</keyword>
<proteinExistence type="predicted"/>
<comment type="caution">
    <text evidence="2">The sequence shown here is derived from an EMBL/GenBank/DDBJ whole genome shotgun (WGS) entry which is preliminary data.</text>
</comment>
<reference evidence="3 4" key="1">
    <citation type="submission" date="2015-01" db="EMBL/GenBank/DDBJ databases">
        <title>Evolution of Trichinella species and genotypes.</title>
        <authorList>
            <person name="Korhonen P.K."/>
            <person name="Edoardo P."/>
            <person name="Giuseppe L.R."/>
            <person name="Gasser R.B."/>
        </authorList>
    </citation>
    <scope>NUCLEOTIDE SEQUENCE [LARGE SCALE GENOMIC DNA]</scope>
    <source>
        <strain evidence="1">ISS141</strain>
        <strain evidence="2">ISS470</strain>
    </source>
</reference>
<dbReference type="EMBL" id="JYDU01000096">
    <property type="protein sequence ID" value="KRX93040.1"/>
    <property type="molecule type" value="Genomic_DNA"/>
</dbReference>
<evidence type="ECO:0000313" key="4">
    <source>
        <dbReference type="Proteomes" id="UP000054995"/>
    </source>
</evidence>
<evidence type="ECO:0000313" key="2">
    <source>
        <dbReference type="EMBL" id="KRY87130.1"/>
    </source>
</evidence>
<dbReference type="EMBL" id="JYDT01000060">
    <property type="protein sequence ID" value="KRY87130.1"/>
    <property type="molecule type" value="Genomic_DNA"/>
</dbReference>
<name>A0A0V1FMA0_TRIPS</name>
<accession>A0A0V1FMA0</accession>
<protein>
    <submittedName>
        <fullName evidence="2">Uncharacterized protein</fullName>
    </submittedName>
</protein>
<gene>
    <name evidence="2" type="ORF">T4D_5679</name>
    <name evidence="1" type="ORF">T4E_11726</name>
</gene>
<dbReference type="Proteomes" id="UP000054995">
    <property type="component" value="Unassembled WGS sequence"/>
</dbReference>
<evidence type="ECO:0000313" key="3">
    <source>
        <dbReference type="Proteomes" id="UP000054815"/>
    </source>
</evidence>
<dbReference type="Proteomes" id="UP000054815">
    <property type="component" value="Unassembled WGS sequence"/>
</dbReference>
<dbReference type="AlphaFoldDB" id="A0A0V1FMA0"/>